<dbReference type="Gene3D" id="1.10.260.40">
    <property type="entry name" value="lambda repressor-like DNA-binding domains"/>
    <property type="match status" value="1"/>
</dbReference>
<evidence type="ECO:0000313" key="5">
    <source>
        <dbReference type="Proteomes" id="UP000239814"/>
    </source>
</evidence>
<dbReference type="InterPro" id="IPR050807">
    <property type="entry name" value="TransReg_Diox_bact_type"/>
</dbReference>
<dbReference type="Pfam" id="PF01381">
    <property type="entry name" value="HTH_3"/>
    <property type="match status" value="1"/>
</dbReference>
<proteinExistence type="predicted"/>
<dbReference type="InterPro" id="IPR013096">
    <property type="entry name" value="Cupin_2"/>
</dbReference>
<dbReference type="CDD" id="cd00093">
    <property type="entry name" value="HTH_XRE"/>
    <property type="match status" value="1"/>
</dbReference>
<dbReference type="Gene3D" id="2.60.120.10">
    <property type="entry name" value="Jelly Rolls"/>
    <property type="match status" value="1"/>
</dbReference>
<gene>
    <name evidence="4" type="ORF">C6V83_13735</name>
</gene>
<dbReference type="PANTHER" id="PTHR46797:SF1">
    <property type="entry name" value="METHYLPHOSPHONATE SYNTHASE"/>
    <property type="match status" value="1"/>
</dbReference>
<name>A0A2S0KHJ1_9ACTN</name>
<dbReference type="SUPFAM" id="SSF46955">
    <property type="entry name" value="Putative DNA-binding domain"/>
    <property type="match status" value="1"/>
</dbReference>
<evidence type="ECO:0000256" key="1">
    <source>
        <dbReference type="ARBA" id="ARBA00023125"/>
    </source>
</evidence>
<dbReference type="PANTHER" id="PTHR46797">
    <property type="entry name" value="HTH-TYPE TRANSCRIPTIONAL REGULATOR"/>
    <property type="match status" value="1"/>
</dbReference>
<dbReference type="EMBL" id="CP027433">
    <property type="protein sequence ID" value="AVM01152.1"/>
    <property type="molecule type" value="Genomic_DNA"/>
</dbReference>
<dbReference type="KEGG" id="git:C6V83_13735"/>
<dbReference type="InterPro" id="IPR011051">
    <property type="entry name" value="RmlC_Cupin_sf"/>
</dbReference>
<dbReference type="Proteomes" id="UP000239814">
    <property type="component" value="Chromosome"/>
</dbReference>
<evidence type="ECO:0000259" key="3">
    <source>
        <dbReference type="PROSITE" id="PS50943"/>
    </source>
</evidence>
<dbReference type="SMART" id="SM00422">
    <property type="entry name" value="HTH_MERR"/>
    <property type="match status" value="1"/>
</dbReference>
<organism evidence="4 5">
    <name type="scientific">Gordonia iterans</name>
    <dbReference type="NCBI Taxonomy" id="1004901"/>
    <lineage>
        <taxon>Bacteria</taxon>
        <taxon>Bacillati</taxon>
        <taxon>Actinomycetota</taxon>
        <taxon>Actinomycetes</taxon>
        <taxon>Mycobacteriales</taxon>
        <taxon>Gordoniaceae</taxon>
        <taxon>Gordonia</taxon>
    </lineage>
</organism>
<dbReference type="SMART" id="SM00530">
    <property type="entry name" value="HTH_XRE"/>
    <property type="match status" value="1"/>
</dbReference>
<dbReference type="InterPro" id="IPR014710">
    <property type="entry name" value="RmlC-like_jellyroll"/>
</dbReference>
<dbReference type="Pfam" id="PF07883">
    <property type="entry name" value="Cupin_2"/>
    <property type="match status" value="1"/>
</dbReference>
<dbReference type="SUPFAM" id="SSF47413">
    <property type="entry name" value="lambda repressor-like DNA-binding domains"/>
    <property type="match status" value="1"/>
</dbReference>
<dbReference type="InterPro" id="IPR009061">
    <property type="entry name" value="DNA-bd_dom_put_sf"/>
</dbReference>
<feature type="domain" description="HTH merR-type" evidence="2">
    <location>
        <begin position="25"/>
        <end position="94"/>
    </location>
</feature>
<evidence type="ECO:0000313" key="4">
    <source>
        <dbReference type="EMBL" id="AVM01152.1"/>
    </source>
</evidence>
<accession>A0A2S0KHJ1</accession>
<dbReference type="PROSITE" id="PS50943">
    <property type="entry name" value="HTH_CROC1"/>
    <property type="match status" value="1"/>
</dbReference>
<keyword evidence="1" id="KW-0238">DNA-binding</keyword>
<sequence>MRFEMTVGDGAVPETDPLDARSSVLLKIGQAARIVGVSVSRLRQWENERLIAPRRTASGQRLYTMEDVRRLERIRRLLATKSMTIVGVRQALGEPEREDAVDHEDSAALGARVRELRSRQRMSLRELSRRIGVSPSALSAFERGVSTPSIGRITQIAHALGTTTPDLLGMTVGGNGSVVRADRRTTLPLGAPGVVIENLYDASTVLQSQLVTVEPGRGSGAPMSHAGEEFLTVIEGEIELVLDGIERVVLGTGDSMTFASTRPHSYTNRGAVTARVVWVNTPPTF</sequence>
<feature type="domain" description="HTH cro/C1-type" evidence="3">
    <location>
        <begin position="113"/>
        <end position="167"/>
    </location>
</feature>
<dbReference type="InterPro" id="IPR001387">
    <property type="entry name" value="Cro/C1-type_HTH"/>
</dbReference>
<dbReference type="SUPFAM" id="SSF51182">
    <property type="entry name" value="RmlC-like cupins"/>
    <property type="match status" value="1"/>
</dbReference>
<dbReference type="InterPro" id="IPR010982">
    <property type="entry name" value="Lambda_DNA-bd_dom_sf"/>
</dbReference>
<evidence type="ECO:0008006" key="6">
    <source>
        <dbReference type="Google" id="ProtNLM"/>
    </source>
</evidence>
<dbReference type="CDD" id="cd02209">
    <property type="entry name" value="cupin_XRE_C"/>
    <property type="match status" value="1"/>
</dbReference>
<dbReference type="Gene3D" id="1.10.1660.10">
    <property type="match status" value="1"/>
</dbReference>
<evidence type="ECO:0000259" key="2">
    <source>
        <dbReference type="PROSITE" id="PS50937"/>
    </source>
</evidence>
<dbReference type="AlphaFoldDB" id="A0A2S0KHJ1"/>
<dbReference type="GO" id="GO:0003700">
    <property type="term" value="F:DNA-binding transcription factor activity"/>
    <property type="evidence" value="ECO:0007669"/>
    <property type="project" value="TreeGrafter"/>
</dbReference>
<dbReference type="PROSITE" id="PS50937">
    <property type="entry name" value="HTH_MERR_2"/>
    <property type="match status" value="1"/>
</dbReference>
<protein>
    <recommendedName>
        <fullName evidence="6">MerR family transcriptional regulator</fullName>
    </recommendedName>
</protein>
<dbReference type="InterPro" id="IPR000551">
    <property type="entry name" value="MerR-type_HTH_dom"/>
</dbReference>
<dbReference type="GO" id="GO:0003677">
    <property type="term" value="F:DNA binding"/>
    <property type="evidence" value="ECO:0007669"/>
    <property type="project" value="UniProtKB-KW"/>
</dbReference>
<dbReference type="Pfam" id="PF13411">
    <property type="entry name" value="MerR_1"/>
    <property type="match status" value="1"/>
</dbReference>
<reference evidence="4 5" key="1">
    <citation type="submission" date="2018-03" db="EMBL/GenBank/DDBJ databases">
        <title>Characteristics and genome of n-alkane degrading marine bacteria Gordonia iterans isolated from crude oil contaminated in Tae-an, South Korea.</title>
        <authorList>
            <person name="Lee S.-S."/>
            <person name="Kim H."/>
        </authorList>
    </citation>
    <scope>NUCLEOTIDE SEQUENCE [LARGE SCALE GENOMIC DNA]</scope>
    <source>
        <strain evidence="4 5">Co17</strain>
    </source>
</reference>
<keyword evidence="5" id="KW-1185">Reference proteome</keyword>
<dbReference type="GO" id="GO:0005829">
    <property type="term" value="C:cytosol"/>
    <property type="evidence" value="ECO:0007669"/>
    <property type="project" value="TreeGrafter"/>
</dbReference>